<sequence>MVESGLLLTMSAYFVIILGQKNANTTTITPMTITQSAFIRLPAFLLTVKTGYGLLANQVEFLFTTNKQIISQGMDSNRDSQAM</sequence>
<protein>
    <submittedName>
        <fullName evidence="1">Uncharacterized protein</fullName>
    </submittedName>
</protein>
<evidence type="ECO:0000313" key="1">
    <source>
        <dbReference type="EMBL" id="MPN26912.1"/>
    </source>
</evidence>
<comment type="caution">
    <text evidence="1">The sequence shown here is derived from an EMBL/GenBank/DDBJ whole genome shotgun (WGS) entry which is preliminary data.</text>
</comment>
<dbReference type="AlphaFoldDB" id="A0A645GM23"/>
<organism evidence="1">
    <name type="scientific">bioreactor metagenome</name>
    <dbReference type="NCBI Taxonomy" id="1076179"/>
    <lineage>
        <taxon>unclassified sequences</taxon>
        <taxon>metagenomes</taxon>
        <taxon>ecological metagenomes</taxon>
    </lineage>
</organism>
<reference evidence="1" key="1">
    <citation type="submission" date="2019-08" db="EMBL/GenBank/DDBJ databases">
        <authorList>
            <person name="Kucharzyk K."/>
            <person name="Murdoch R.W."/>
            <person name="Higgins S."/>
            <person name="Loffler F."/>
        </authorList>
    </citation>
    <scope>NUCLEOTIDE SEQUENCE</scope>
</reference>
<gene>
    <name evidence="1" type="ORF">SDC9_174338</name>
</gene>
<proteinExistence type="predicted"/>
<name>A0A645GM23_9ZZZZ</name>
<accession>A0A645GM23</accession>
<dbReference type="EMBL" id="VSSQ01076609">
    <property type="protein sequence ID" value="MPN26912.1"/>
    <property type="molecule type" value="Genomic_DNA"/>
</dbReference>